<dbReference type="HAMAP" id="MF_00107">
    <property type="entry name" value="IspF"/>
    <property type="match status" value="1"/>
</dbReference>
<dbReference type="PANTHER" id="PTHR43181:SF1">
    <property type="entry name" value="2-C-METHYL-D-ERYTHRITOL 2,4-CYCLODIPHOSPHATE SYNTHASE, CHLOROPLASTIC"/>
    <property type="match status" value="1"/>
</dbReference>
<dbReference type="FunFam" id="3.30.1330.50:FF:000003">
    <property type="entry name" value="2-C-methyl-D-erythritol 2,4-cyclodiphosphate synthase"/>
    <property type="match status" value="1"/>
</dbReference>
<feature type="binding site" evidence="8">
    <location>
        <position position="47"/>
    </location>
    <ligand>
        <name>a divalent metal cation</name>
        <dbReference type="ChEBI" id="CHEBI:60240"/>
    </ligand>
</feature>
<dbReference type="Proteomes" id="UP000824037">
    <property type="component" value="Unassembled WGS sequence"/>
</dbReference>
<feature type="site" description="Transition state stabilizer" evidence="8">
    <location>
        <position position="39"/>
    </location>
</feature>
<keyword evidence="5 8" id="KW-0479">Metal-binding</keyword>
<evidence type="ECO:0000256" key="2">
    <source>
        <dbReference type="ARBA" id="ARBA00004709"/>
    </source>
</evidence>
<evidence type="ECO:0000256" key="8">
    <source>
        <dbReference type="HAMAP-Rule" id="MF_00107"/>
    </source>
</evidence>
<feature type="binding site" evidence="8">
    <location>
        <position position="141"/>
    </location>
    <ligand>
        <name>4-CDP-2-C-methyl-D-erythritol 2-phosphate</name>
        <dbReference type="ChEBI" id="CHEBI:57919"/>
    </ligand>
</feature>
<dbReference type="GO" id="GO:0008685">
    <property type="term" value="F:2-C-methyl-D-erythritol 2,4-cyclodiphosphate synthase activity"/>
    <property type="evidence" value="ECO:0007669"/>
    <property type="project" value="UniProtKB-UniRule"/>
</dbReference>
<dbReference type="EC" id="4.6.1.12" evidence="4 8"/>
<evidence type="ECO:0000256" key="4">
    <source>
        <dbReference type="ARBA" id="ARBA00012579"/>
    </source>
</evidence>
<feature type="site" description="Transition state stabilizer" evidence="8">
    <location>
        <position position="135"/>
    </location>
</feature>
<feature type="binding site" evidence="8">
    <location>
        <position position="144"/>
    </location>
    <ligand>
        <name>4-CDP-2-C-methyl-D-erythritol 2-phosphate</name>
        <dbReference type="ChEBI" id="CHEBI:57919"/>
    </ligand>
</feature>
<feature type="binding site" evidence="8">
    <location>
        <begin position="11"/>
        <end position="13"/>
    </location>
    <ligand>
        <name>4-CDP-2-C-methyl-D-erythritol 2-phosphate</name>
        <dbReference type="ChEBI" id="CHEBI:57919"/>
    </ligand>
</feature>
<evidence type="ECO:0000256" key="7">
    <source>
        <dbReference type="ARBA" id="ARBA00023239"/>
    </source>
</evidence>
<organism evidence="11 12">
    <name type="scientific">Candidatus Ruania gallistercoris</name>
    <dbReference type="NCBI Taxonomy" id="2838746"/>
    <lineage>
        <taxon>Bacteria</taxon>
        <taxon>Bacillati</taxon>
        <taxon>Actinomycetota</taxon>
        <taxon>Actinomycetes</taxon>
        <taxon>Micrococcales</taxon>
        <taxon>Ruaniaceae</taxon>
        <taxon>Ruania</taxon>
    </lineage>
</organism>
<dbReference type="Gene3D" id="3.30.1330.50">
    <property type="entry name" value="2-C-methyl-D-erythritol 2,4-cyclodiphosphate synthase"/>
    <property type="match status" value="1"/>
</dbReference>
<reference evidence="11" key="2">
    <citation type="submission" date="2021-04" db="EMBL/GenBank/DDBJ databases">
        <authorList>
            <person name="Gilroy R."/>
        </authorList>
    </citation>
    <scope>NUCLEOTIDE SEQUENCE</scope>
    <source>
        <strain evidence="11">ChiGjej4B4-7305</strain>
    </source>
</reference>
<comment type="caution">
    <text evidence="11">The sequence shown here is derived from an EMBL/GenBank/DDBJ whole genome shotgun (WGS) entry which is preliminary data.</text>
</comment>
<dbReference type="InterPro" id="IPR036571">
    <property type="entry name" value="MECDP_synthase_sf"/>
</dbReference>
<dbReference type="InterPro" id="IPR003526">
    <property type="entry name" value="MECDP_synthase"/>
</dbReference>
<comment type="cofactor">
    <cofactor evidence="8">
        <name>a divalent metal cation</name>
        <dbReference type="ChEBI" id="CHEBI:60240"/>
    </cofactor>
    <text evidence="8">Binds 1 divalent metal cation per subunit.</text>
</comment>
<feature type="domain" description="2-C-methyl-D-erythritol 2,4-cyclodiphosphate synthase" evidence="10">
    <location>
        <begin position="5"/>
        <end position="156"/>
    </location>
</feature>
<dbReference type="PANTHER" id="PTHR43181">
    <property type="entry name" value="2-C-METHYL-D-ERYTHRITOL 2,4-CYCLODIPHOSPHATE SYNTHASE, CHLOROPLASTIC"/>
    <property type="match status" value="1"/>
</dbReference>
<accession>A0A9D2EHH7</accession>
<evidence type="ECO:0000256" key="1">
    <source>
        <dbReference type="ARBA" id="ARBA00000200"/>
    </source>
</evidence>
<reference evidence="11" key="1">
    <citation type="journal article" date="2021" name="PeerJ">
        <title>Extensive microbial diversity within the chicken gut microbiome revealed by metagenomics and culture.</title>
        <authorList>
            <person name="Gilroy R."/>
            <person name="Ravi A."/>
            <person name="Getino M."/>
            <person name="Pursley I."/>
            <person name="Horton D.L."/>
            <person name="Alikhan N.F."/>
            <person name="Baker D."/>
            <person name="Gharbi K."/>
            <person name="Hall N."/>
            <person name="Watson M."/>
            <person name="Adriaenssens E.M."/>
            <person name="Foster-Nyarko E."/>
            <person name="Jarju S."/>
            <person name="Secka A."/>
            <person name="Antonio M."/>
            <person name="Oren A."/>
            <person name="Chaudhuri R.R."/>
            <person name="La Ragione R."/>
            <person name="Hildebrand F."/>
            <person name="Pallen M.J."/>
        </authorList>
    </citation>
    <scope>NUCLEOTIDE SEQUENCE</scope>
    <source>
        <strain evidence="11">ChiGjej4B4-7305</strain>
    </source>
</reference>
<evidence type="ECO:0000256" key="6">
    <source>
        <dbReference type="ARBA" id="ARBA00023229"/>
    </source>
</evidence>
<evidence type="ECO:0000256" key="3">
    <source>
        <dbReference type="ARBA" id="ARBA00008480"/>
    </source>
</evidence>
<comment type="pathway">
    <text evidence="2 8">Isoprenoid biosynthesis; isopentenyl diphosphate biosynthesis via DXP pathway; isopentenyl diphosphate from 1-deoxy-D-xylulose 5-phosphate: step 4/6.</text>
</comment>
<sequence>MTLPRTGIGMDVHAFVADGRTGLAVAGLRFPDETALEGHSDGDVAAHAAADALFSAASLGDLGSQFGTDDPQWAGASGVALLSEAAVRVRAAGFEIGNIAIQVIGDRPRLGPRREEAQRLLSQAAGAHVTVSATTTDGLGFTGRGEGLAAIATALIVPPDDLSLPV</sequence>
<dbReference type="NCBIfam" id="TIGR00151">
    <property type="entry name" value="ispF"/>
    <property type="match status" value="1"/>
</dbReference>
<feature type="binding site" evidence="8">
    <location>
        <begin position="134"/>
        <end position="137"/>
    </location>
    <ligand>
        <name>4-CDP-2-C-methyl-D-erythritol 2-phosphate</name>
        <dbReference type="ChEBI" id="CHEBI:57919"/>
    </ligand>
</feature>
<gene>
    <name evidence="8 11" type="primary">ispF</name>
    <name evidence="11" type="ORF">H9815_17045</name>
</gene>
<dbReference type="GO" id="GO:0019288">
    <property type="term" value="P:isopentenyl diphosphate biosynthetic process, methylerythritol 4-phosphate pathway"/>
    <property type="evidence" value="ECO:0007669"/>
    <property type="project" value="UniProtKB-UniRule"/>
</dbReference>
<keyword evidence="6 8" id="KW-0414">Isoprene biosynthesis</keyword>
<dbReference type="SUPFAM" id="SSF69765">
    <property type="entry name" value="IpsF-like"/>
    <property type="match status" value="1"/>
</dbReference>
<evidence type="ECO:0000256" key="9">
    <source>
        <dbReference type="RuleBase" id="RU004395"/>
    </source>
</evidence>
<evidence type="ECO:0000256" key="5">
    <source>
        <dbReference type="ARBA" id="ARBA00022723"/>
    </source>
</evidence>
<dbReference type="AlphaFoldDB" id="A0A9D2EHH7"/>
<evidence type="ECO:0000259" key="10">
    <source>
        <dbReference type="Pfam" id="PF02542"/>
    </source>
</evidence>
<dbReference type="GO" id="GO:0046872">
    <property type="term" value="F:metal ion binding"/>
    <property type="evidence" value="ECO:0007669"/>
    <property type="project" value="UniProtKB-KW"/>
</dbReference>
<comment type="subunit">
    <text evidence="8">Homotrimer.</text>
</comment>
<feature type="binding site" evidence="8">
    <location>
        <position position="13"/>
    </location>
    <ligand>
        <name>a divalent metal cation</name>
        <dbReference type="ChEBI" id="CHEBI:60240"/>
    </ligand>
</feature>
<name>A0A9D2EHH7_9MICO</name>
<comment type="function">
    <text evidence="8">Involved in the biosynthesis of isopentenyl diphosphate (IPP) and dimethylallyl diphosphate (DMAPP), two major building blocks of isoprenoid compounds. Catalyzes the conversion of 4-diphosphocytidyl-2-C-methyl-D-erythritol 2-phosphate (CDP-ME2P) to 2-C-methyl-D-erythritol 2,4-cyclodiphosphate (ME-CPP) with a corresponding release of cytidine 5-monophosphate (CMP).</text>
</comment>
<dbReference type="EMBL" id="DXBY01000294">
    <property type="protein sequence ID" value="HIZ37486.1"/>
    <property type="molecule type" value="Genomic_DNA"/>
</dbReference>
<evidence type="ECO:0000313" key="12">
    <source>
        <dbReference type="Proteomes" id="UP000824037"/>
    </source>
</evidence>
<feature type="binding site" evidence="8">
    <location>
        <position position="11"/>
    </location>
    <ligand>
        <name>a divalent metal cation</name>
        <dbReference type="ChEBI" id="CHEBI:60240"/>
    </ligand>
</feature>
<evidence type="ECO:0000313" key="11">
    <source>
        <dbReference type="EMBL" id="HIZ37486.1"/>
    </source>
</evidence>
<feature type="binding site" evidence="8">
    <location>
        <begin position="39"/>
        <end position="40"/>
    </location>
    <ligand>
        <name>4-CDP-2-C-methyl-D-erythritol 2-phosphate</name>
        <dbReference type="ChEBI" id="CHEBI:57919"/>
    </ligand>
</feature>
<protein>
    <recommendedName>
        <fullName evidence="4 8">2-C-methyl-D-erythritol 2,4-cyclodiphosphate synthase</fullName>
        <shortName evidence="8">MECDP-synthase</shortName>
        <shortName evidence="8">MECPP-synthase</shortName>
        <shortName evidence="8">MECPS</shortName>
        <ecNumber evidence="4 8">4.6.1.12</ecNumber>
    </recommendedName>
</protein>
<comment type="caution">
    <text evidence="8">Lacks conserved residue(s) required for the propagation of feature annotation.</text>
</comment>
<keyword evidence="7 8" id="KW-0456">Lyase</keyword>
<dbReference type="CDD" id="cd00554">
    <property type="entry name" value="MECDP_synthase"/>
    <property type="match status" value="1"/>
</dbReference>
<proteinExistence type="inferred from homology"/>
<comment type="catalytic activity">
    <reaction evidence="1 8 9">
        <text>4-CDP-2-C-methyl-D-erythritol 2-phosphate = 2-C-methyl-D-erythritol 2,4-cyclic diphosphate + CMP</text>
        <dbReference type="Rhea" id="RHEA:23864"/>
        <dbReference type="ChEBI" id="CHEBI:57919"/>
        <dbReference type="ChEBI" id="CHEBI:58483"/>
        <dbReference type="ChEBI" id="CHEBI:60377"/>
        <dbReference type="EC" id="4.6.1.12"/>
    </reaction>
</comment>
<feature type="binding site" evidence="8">
    <location>
        <begin position="61"/>
        <end position="63"/>
    </location>
    <ligand>
        <name>4-CDP-2-C-methyl-D-erythritol 2-phosphate</name>
        <dbReference type="ChEBI" id="CHEBI:57919"/>
    </ligand>
</feature>
<dbReference type="PROSITE" id="PS01350">
    <property type="entry name" value="ISPF"/>
    <property type="match status" value="1"/>
</dbReference>
<comment type="similarity">
    <text evidence="3 8 9">Belongs to the IspF family.</text>
</comment>
<dbReference type="InterPro" id="IPR020555">
    <property type="entry name" value="MECDP_synthase_CS"/>
</dbReference>
<dbReference type="GO" id="GO:0016114">
    <property type="term" value="P:terpenoid biosynthetic process"/>
    <property type="evidence" value="ECO:0007669"/>
    <property type="project" value="InterPro"/>
</dbReference>
<dbReference type="Pfam" id="PF02542">
    <property type="entry name" value="YgbB"/>
    <property type="match status" value="1"/>
</dbReference>